<dbReference type="RefSeq" id="WP_315343596.1">
    <property type="nucleotide sequence ID" value="NZ_JAVDZE010000009.1"/>
</dbReference>
<dbReference type="PANTHER" id="PTHR43581">
    <property type="entry name" value="ATP/GTP PHOSPHATASE"/>
    <property type="match status" value="1"/>
</dbReference>
<evidence type="ECO:0000313" key="3">
    <source>
        <dbReference type="Proteomes" id="UP001245683"/>
    </source>
</evidence>
<dbReference type="SUPFAM" id="SSF52540">
    <property type="entry name" value="P-loop containing nucleoside triphosphate hydrolases"/>
    <property type="match status" value="1"/>
</dbReference>
<dbReference type="InterPro" id="IPR027417">
    <property type="entry name" value="P-loop_NTPase"/>
</dbReference>
<proteinExistence type="predicted"/>
<protein>
    <submittedName>
        <fullName evidence="2">ATP/GTP-binding protein</fullName>
    </submittedName>
</protein>
<dbReference type="AlphaFoldDB" id="A0AAE4NWY5"/>
<gene>
    <name evidence="2" type="ORF">RBI02_09920</name>
</gene>
<evidence type="ECO:0000259" key="1">
    <source>
        <dbReference type="Pfam" id="PF13175"/>
    </source>
</evidence>
<organism evidence="2 3">
    <name type="scientific">Thermococcus waiotapuensis</name>
    <dbReference type="NCBI Taxonomy" id="90909"/>
    <lineage>
        <taxon>Archaea</taxon>
        <taxon>Methanobacteriati</taxon>
        <taxon>Methanobacteriota</taxon>
        <taxon>Thermococci</taxon>
        <taxon>Thermococcales</taxon>
        <taxon>Thermococcaceae</taxon>
        <taxon>Thermococcus</taxon>
    </lineage>
</organism>
<accession>A0AAE4NWY5</accession>
<feature type="domain" description="Endonuclease GajA/Old nuclease/RecF-like AAA" evidence="1">
    <location>
        <begin position="208"/>
        <end position="314"/>
    </location>
</feature>
<dbReference type="Pfam" id="PF13175">
    <property type="entry name" value="AAA_15"/>
    <property type="match status" value="2"/>
</dbReference>
<comment type="caution">
    <text evidence="2">The sequence shown here is derived from an EMBL/GenBank/DDBJ whole genome shotgun (WGS) entry which is preliminary data.</text>
</comment>
<evidence type="ECO:0000313" key="2">
    <source>
        <dbReference type="EMBL" id="MDV3104846.1"/>
    </source>
</evidence>
<feature type="domain" description="Endonuclease GajA/Old nuclease/RecF-like AAA" evidence="1">
    <location>
        <begin position="3"/>
        <end position="46"/>
    </location>
</feature>
<dbReference type="Proteomes" id="UP001245683">
    <property type="component" value="Unassembled WGS sequence"/>
</dbReference>
<reference evidence="2 3" key="1">
    <citation type="submission" date="2023-08" db="EMBL/GenBank/DDBJ databases">
        <title>Draft genome sequence of Thermococcus waiotapuensis WT1T, a thermophilic sulphur-dependent archaeon from order Thermococcales.</title>
        <authorList>
            <person name="Manners S.H."/>
            <person name="Carere C.R."/>
            <person name="Dhami M.K."/>
            <person name="Dobson R.C.J."/>
            <person name="Stott M.B."/>
        </authorList>
    </citation>
    <scope>NUCLEOTIDE SEQUENCE [LARGE SCALE GENOMIC DNA]</scope>
    <source>
        <strain evidence="2 3">WT1</strain>
    </source>
</reference>
<dbReference type="PANTHER" id="PTHR43581:SF4">
    <property type="entry name" value="ATP_GTP PHOSPHATASE"/>
    <property type="match status" value="1"/>
</dbReference>
<keyword evidence="3" id="KW-1185">Reference proteome</keyword>
<name>A0AAE4NWY5_9EURY</name>
<dbReference type="EMBL" id="JAVDZE010000009">
    <property type="protein sequence ID" value="MDV3104846.1"/>
    <property type="molecule type" value="Genomic_DNA"/>
</dbReference>
<dbReference type="InterPro" id="IPR041685">
    <property type="entry name" value="AAA_GajA/Old/RecF-like"/>
</dbReference>
<dbReference type="Gene3D" id="3.40.50.300">
    <property type="entry name" value="P-loop containing nucleotide triphosphate hydrolases"/>
    <property type="match status" value="2"/>
</dbReference>
<sequence>MLMITSLTIGNFRGIPKLKLTNLGQINVVVGRNNAGKSSVIEALAVSIAGVNGENDLLQEVLTKILTWRGWFGKNSITSLFYHDQLVADINFVAGNTLFSFEIRKHGNIMDLLDGEFKLDEDTLRRIGLGKFAVIPITVKAGPLKKTYLVLINAEFPEDGELLTIFSTSDNVYPIEMPLRFLTPFDITSHGFIEKVHSWAFKEKRLKSAFSLIKEGYPEFQNLSPLPENNTSVMYVDVQWAKKAVPYYTMGDGFKTLAAMALTVSSLKNGYLLIDSAEAFHHPKSLRVVAKTLLKGAKENNVQVFLTTHSLELIDILLEEGLKENIDGRIIYMKREGGKVEASIETFEESQELRETLGLDLRG</sequence>
<dbReference type="InterPro" id="IPR051396">
    <property type="entry name" value="Bact_Antivir_Def_Nuclease"/>
</dbReference>